<dbReference type="SUPFAM" id="SSF46894">
    <property type="entry name" value="C-terminal effector domain of the bipartite response regulators"/>
    <property type="match status" value="1"/>
</dbReference>
<dbReference type="GO" id="GO:0000160">
    <property type="term" value="P:phosphorelay signal transduction system"/>
    <property type="evidence" value="ECO:0007669"/>
    <property type="project" value="InterPro"/>
</dbReference>
<dbReference type="Proteomes" id="UP000635606">
    <property type="component" value="Unassembled WGS sequence"/>
</dbReference>
<dbReference type="InterPro" id="IPR001867">
    <property type="entry name" value="OmpR/PhoB-type_DNA-bd"/>
</dbReference>
<keyword evidence="8" id="KW-1185">Reference proteome</keyword>
<evidence type="ECO:0000256" key="3">
    <source>
        <dbReference type="ARBA" id="ARBA00023125"/>
    </source>
</evidence>
<dbReference type="PRINTS" id="PR00364">
    <property type="entry name" value="DISEASERSIST"/>
</dbReference>
<dbReference type="SMART" id="SM00028">
    <property type="entry name" value="TPR"/>
    <property type="match status" value="2"/>
</dbReference>
<comment type="similarity">
    <text evidence="1">Belongs to the AfsR/DnrI/RedD regulatory family.</text>
</comment>
<dbReference type="GO" id="GO:0043531">
    <property type="term" value="F:ADP binding"/>
    <property type="evidence" value="ECO:0007669"/>
    <property type="project" value="InterPro"/>
</dbReference>
<organism evidence="7 8">
    <name type="scientific">Virgisporangium ochraceum</name>
    <dbReference type="NCBI Taxonomy" id="65505"/>
    <lineage>
        <taxon>Bacteria</taxon>
        <taxon>Bacillati</taxon>
        <taxon>Actinomycetota</taxon>
        <taxon>Actinomycetes</taxon>
        <taxon>Micromonosporales</taxon>
        <taxon>Micromonosporaceae</taxon>
        <taxon>Virgisporangium</taxon>
    </lineage>
</organism>
<dbReference type="InterPro" id="IPR016032">
    <property type="entry name" value="Sig_transdc_resp-reg_C-effctor"/>
</dbReference>
<protein>
    <submittedName>
        <fullName evidence="7">SARP family transcriptional regulator</fullName>
    </submittedName>
</protein>
<keyword evidence="2" id="KW-0805">Transcription regulation</keyword>
<dbReference type="InterPro" id="IPR036388">
    <property type="entry name" value="WH-like_DNA-bd_sf"/>
</dbReference>
<keyword evidence="4" id="KW-0804">Transcription</keyword>
<dbReference type="InterPro" id="IPR019734">
    <property type="entry name" value="TPR_rpt"/>
</dbReference>
<proteinExistence type="inferred from homology"/>
<keyword evidence="3" id="KW-0238">DNA-binding</keyword>
<evidence type="ECO:0000259" key="6">
    <source>
        <dbReference type="SMART" id="SM01043"/>
    </source>
</evidence>
<comment type="caution">
    <text evidence="7">The sequence shown here is derived from an EMBL/GenBank/DDBJ whole genome shotgun (WGS) entry which is preliminary data.</text>
</comment>
<dbReference type="AlphaFoldDB" id="A0A8J4A7F6"/>
<dbReference type="SMART" id="SM00862">
    <property type="entry name" value="Trans_reg_C"/>
    <property type="match status" value="1"/>
</dbReference>
<evidence type="ECO:0000313" key="8">
    <source>
        <dbReference type="Proteomes" id="UP000635606"/>
    </source>
</evidence>
<dbReference type="InterPro" id="IPR027417">
    <property type="entry name" value="P-loop_NTPase"/>
</dbReference>
<dbReference type="EMBL" id="BOPH01000143">
    <property type="protein sequence ID" value="GIJ74750.1"/>
    <property type="molecule type" value="Genomic_DNA"/>
</dbReference>
<dbReference type="Gene3D" id="1.10.10.10">
    <property type="entry name" value="Winged helix-like DNA-binding domain superfamily/Winged helix DNA-binding domain"/>
    <property type="match status" value="1"/>
</dbReference>
<dbReference type="PANTHER" id="PTHR35807:SF1">
    <property type="entry name" value="TRANSCRIPTIONAL REGULATOR REDD"/>
    <property type="match status" value="1"/>
</dbReference>
<dbReference type="InterPro" id="IPR011990">
    <property type="entry name" value="TPR-like_helical_dom_sf"/>
</dbReference>
<dbReference type="Gene3D" id="3.40.50.300">
    <property type="entry name" value="P-loop containing nucleotide triphosphate hydrolases"/>
    <property type="match status" value="1"/>
</dbReference>
<evidence type="ECO:0000256" key="2">
    <source>
        <dbReference type="ARBA" id="ARBA00023015"/>
    </source>
</evidence>
<evidence type="ECO:0000256" key="4">
    <source>
        <dbReference type="ARBA" id="ARBA00023163"/>
    </source>
</evidence>
<feature type="domain" description="Bacterial transcriptional activator" evidence="6">
    <location>
        <begin position="91"/>
        <end position="221"/>
    </location>
</feature>
<dbReference type="PANTHER" id="PTHR35807">
    <property type="entry name" value="TRANSCRIPTIONAL REGULATOR REDD-RELATED"/>
    <property type="match status" value="1"/>
</dbReference>
<dbReference type="SMART" id="SM01043">
    <property type="entry name" value="BTAD"/>
    <property type="match status" value="1"/>
</dbReference>
<accession>A0A8J4A7F6</accession>
<dbReference type="GO" id="GO:0003677">
    <property type="term" value="F:DNA binding"/>
    <property type="evidence" value="ECO:0007669"/>
    <property type="project" value="UniProtKB-KW"/>
</dbReference>
<dbReference type="SUPFAM" id="SSF52540">
    <property type="entry name" value="P-loop containing nucleoside triphosphate hydrolases"/>
    <property type="match status" value="1"/>
</dbReference>
<evidence type="ECO:0000313" key="7">
    <source>
        <dbReference type="EMBL" id="GIJ74750.1"/>
    </source>
</evidence>
<dbReference type="SUPFAM" id="SSF48452">
    <property type="entry name" value="TPR-like"/>
    <property type="match status" value="2"/>
</dbReference>
<dbReference type="Gene3D" id="1.25.40.10">
    <property type="entry name" value="Tetratricopeptide repeat domain"/>
    <property type="match status" value="2"/>
</dbReference>
<feature type="domain" description="OmpR/PhoB-type" evidence="5">
    <location>
        <begin position="15"/>
        <end position="86"/>
    </location>
</feature>
<dbReference type="InterPro" id="IPR005158">
    <property type="entry name" value="BTAD"/>
</dbReference>
<sequence>MEFRVLGPLEVWSAGRRVHVGGRQPAKVLAALLLDAHRVVTVEALIGVAWDGEEPATARHQVHKLVAGLRGRLPGAIGTDGPGYRIEPGTLDAHTFAGLLAAGNEEAALALWRGPALAGIDSRVVRARAAALDERRLAAVETLADRRLAAGDAAAAVAGLTAAVREHPLRETLCVRLMVALDRCGRRADALTLFARTRALLADELGVDPGPELAETHQRLLRTYPRRPHARPPSTATTTLPYDLPDFRGRAAEEASLRAAAAITAIDGMAGVGKTALAVHAAHRLADAYPDGQLFCDLRAHTPGGRPLDAGAALDLLLRMLGVQPDDVPDGLAARTARWRAELAGRRVLVVLDNAESAEQVRPLLPGTSGCRAIVTSRRRLGGLDGATVLSLDVPPRTDALDLLAAVAGADRVRDEPAAAARVVDLCGRLPLAIRIAGARLAHRPMWTVAALERRLSTGGLGELTLADRGVEPAFALSTGCLDGGRHRLFRLLGHHPGADFDAGSAAALTGLTDVEPMLESLVDLHLLTQPAAGRYSFHDLLRGYARTLCDPDEVTTARARLYDHYLDAATAATARVADGRDPGVDRALDWLDAERPALVALATTVHDWRLAHALRPYFEHRGLFADWLRAADHALLHADAAGATLLRFGLGTRAMWTGDLAAGMAHFAAILPTTDDPGLRAAALTSLGMLAHLMHRDAEAAGYLRRALAIEHDHSRIVAVGLNNLALTEGRLGRPAEALAHHHRALTMARHAGSTAAERGILLGIGETSLRVGAPAEAPFRLARDLARAGRFRMQEALALDGLAHATGDRSAWRAALTIFADLGAPQAALVRAHLEDPDSPHCDLC</sequence>
<reference evidence="7" key="1">
    <citation type="submission" date="2021-01" db="EMBL/GenBank/DDBJ databases">
        <title>Whole genome shotgun sequence of Virgisporangium ochraceum NBRC 16418.</title>
        <authorList>
            <person name="Komaki H."/>
            <person name="Tamura T."/>
        </authorList>
    </citation>
    <scope>NUCLEOTIDE SEQUENCE</scope>
    <source>
        <strain evidence="7">NBRC 16418</strain>
    </source>
</reference>
<evidence type="ECO:0000259" key="5">
    <source>
        <dbReference type="SMART" id="SM00862"/>
    </source>
</evidence>
<dbReference type="InterPro" id="IPR051677">
    <property type="entry name" value="AfsR-DnrI-RedD_regulator"/>
</dbReference>
<evidence type="ECO:0000256" key="1">
    <source>
        <dbReference type="ARBA" id="ARBA00005820"/>
    </source>
</evidence>
<dbReference type="RefSeq" id="WP_203934543.1">
    <property type="nucleotide sequence ID" value="NZ_BOPH01000143.1"/>
</dbReference>
<dbReference type="CDD" id="cd15831">
    <property type="entry name" value="BTAD"/>
    <property type="match status" value="1"/>
</dbReference>
<name>A0A8J4A7F6_9ACTN</name>
<gene>
    <name evidence="7" type="ORF">Voc01_096670</name>
</gene>
<dbReference type="GO" id="GO:0006355">
    <property type="term" value="P:regulation of DNA-templated transcription"/>
    <property type="evidence" value="ECO:0007669"/>
    <property type="project" value="InterPro"/>
</dbReference>
<dbReference type="Pfam" id="PF03704">
    <property type="entry name" value="BTAD"/>
    <property type="match status" value="1"/>
</dbReference>